<evidence type="ECO:0000313" key="2">
    <source>
        <dbReference type="EMBL" id="OJJ30174.1"/>
    </source>
</evidence>
<dbReference type="EMBL" id="KV878217">
    <property type="protein sequence ID" value="OJJ30174.1"/>
    <property type="molecule type" value="Genomic_DNA"/>
</dbReference>
<keyword evidence="3" id="KW-1185">Reference proteome</keyword>
<dbReference type="VEuPathDB" id="FungiDB:ASPWEDRAFT_176844"/>
<proteinExistence type="predicted"/>
<protein>
    <submittedName>
        <fullName evidence="2">Uncharacterized protein</fullName>
    </submittedName>
</protein>
<accession>A0A1L9R5J0</accession>
<dbReference type="Proteomes" id="UP000184383">
    <property type="component" value="Unassembled WGS sequence"/>
</dbReference>
<feature type="region of interest" description="Disordered" evidence="1">
    <location>
        <begin position="55"/>
        <end position="74"/>
    </location>
</feature>
<sequence length="125" mass="14704">MHAVFGLLVFESLNGPFGPSCALVKHLWRRPDLAFSARKVGYSIYDCHRDRFDRKDESHRYDSEDESDEEDSYKDKEIIEEMANEVSSGRDWFWWQGHLKKRCDDAWLAVLLARLTHLESLTLDP</sequence>
<reference evidence="3" key="1">
    <citation type="journal article" date="2017" name="Genome Biol.">
        <title>Comparative genomics reveals high biological diversity and specific adaptations in the industrially and medically important fungal genus Aspergillus.</title>
        <authorList>
            <person name="de Vries R.P."/>
            <person name="Riley R."/>
            <person name="Wiebenga A."/>
            <person name="Aguilar-Osorio G."/>
            <person name="Amillis S."/>
            <person name="Uchima C.A."/>
            <person name="Anderluh G."/>
            <person name="Asadollahi M."/>
            <person name="Askin M."/>
            <person name="Barry K."/>
            <person name="Battaglia E."/>
            <person name="Bayram O."/>
            <person name="Benocci T."/>
            <person name="Braus-Stromeyer S.A."/>
            <person name="Caldana C."/>
            <person name="Canovas D."/>
            <person name="Cerqueira G.C."/>
            <person name="Chen F."/>
            <person name="Chen W."/>
            <person name="Choi C."/>
            <person name="Clum A."/>
            <person name="Dos Santos R.A."/>
            <person name="Damasio A.R."/>
            <person name="Diallinas G."/>
            <person name="Emri T."/>
            <person name="Fekete E."/>
            <person name="Flipphi M."/>
            <person name="Freyberg S."/>
            <person name="Gallo A."/>
            <person name="Gournas C."/>
            <person name="Habgood R."/>
            <person name="Hainaut M."/>
            <person name="Harispe M.L."/>
            <person name="Henrissat B."/>
            <person name="Hilden K.S."/>
            <person name="Hope R."/>
            <person name="Hossain A."/>
            <person name="Karabika E."/>
            <person name="Karaffa L."/>
            <person name="Karanyi Z."/>
            <person name="Krasevec N."/>
            <person name="Kuo A."/>
            <person name="Kusch H."/>
            <person name="LaButti K."/>
            <person name="Lagendijk E.L."/>
            <person name="Lapidus A."/>
            <person name="Levasseur A."/>
            <person name="Lindquist E."/>
            <person name="Lipzen A."/>
            <person name="Logrieco A.F."/>
            <person name="MacCabe A."/>
            <person name="Maekelae M.R."/>
            <person name="Malavazi I."/>
            <person name="Melin P."/>
            <person name="Meyer V."/>
            <person name="Mielnichuk N."/>
            <person name="Miskei M."/>
            <person name="Molnar A.P."/>
            <person name="Mule G."/>
            <person name="Ngan C.Y."/>
            <person name="Orejas M."/>
            <person name="Orosz E."/>
            <person name="Ouedraogo J.P."/>
            <person name="Overkamp K.M."/>
            <person name="Park H.-S."/>
            <person name="Perrone G."/>
            <person name="Piumi F."/>
            <person name="Punt P.J."/>
            <person name="Ram A.F."/>
            <person name="Ramon A."/>
            <person name="Rauscher S."/>
            <person name="Record E."/>
            <person name="Riano-Pachon D.M."/>
            <person name="Robert V."/>
            <person name="Roehrig J."/>
            <person name="Ruller R."/>
            <person name="Salamov A."/>
            <person name="Salih N.S."/>
            <person name="Samson R.A."/>
            <person name="Sandor E."/>
            <person name="Sanguinetti M."/>
            <person name="Schuetze T."/>
            <person name="Sepcic K."/>
            <person name="Shelest E."/>
            <person name="Sherlock G."/>
            <person name="Sophianopoulou V."/>
            <person name="Squina F.M."/>
            <person name="Sun H."/>
            <person name="Susca A."/>
            <person name="Todd R.B."/>
            <person name="Tsang A."/>
            <person name="Unkles S.E."/>
            <person name="van de Wiele N."/>
            <person name="van Rossen-Uffink D."/>
            <person name="Oliveira J.V."/>
            <person name="Vesth T.C."/>
            <person name="Visser J."/>
            <person name="Yu J.-H."/>
            <person name="Zhou M."/>
            <person name="Andersen M.R."/>
            <person name="Archer D.B."/>
            <person name="Baker S.E."/>
            <person name="Benoit I."/>
            <person name="Brakhage A.A."/>
            <person name="Braus G.H."/>
            <person name="Fischer R."/>
            <person name="Frisvad J.C."/>
            <person name="Goldman G.H."/>
            <person name="Houbraken J."/>
            <person name="Oakley B."/>
            <person name="Pocsi I."/>
            <person name="Scazzocchio C."/>
            <person name="Seiboth B."/>
            <person name="vanKuyk P.A."/>
            <person name="Wortman J."/>
            <person name="Dyer P.S."/>
            <person name="Grigoriev I.V."/>
        </authorList>
    </citation>
    <scope>NUCLEOTIDE SEQUENCE [LARGE SCALE GENOMIC DNA]</scope>
    <source>
        <strain evidence="3">DTO 134E9</strain>
    </source>
</reference>
<name>A0A1L9R5J0_ASPWE</name>
<dbReference type="GeneID" id="63747412"/>
<feature type="compositionally biased region" description="Acidic residues" evidence="1">
    <location>
        <begin position="63"/>
        <end position="72"/>
    </location>
</feature>
<organism evidence="2 3">
    <name type="scientific">Aspergillus wentii DTO 134E9</name>
    <dbReference type="NCBI Taxonomy" id="1073089"/>
    <lineage>
        <taxon>Eukaryota</taxon>
        <taxon>Fungi</taxon>
        <taxon>Dikarya</taxon>
        <taxon>Ascomycota</taxon>
        <taxon>Pezizomycotina</taxon>
        <taxon>Eurotiomycetes</taxon>
        <taxon>Eurotiomycetidae</taxon>
        <taxon>Eurotiales</taxon>
        <taxon>Aspergillaceae</taxon>
        <taxon>Aspergillus</taxon>
        <taxon>Aspergillus subgen. Cremei</taxon>
    </lineage>
</organism>
<evidence type="ECO:0000313" key="3">
    <source>
        <dbReference type="Proteomes" id="UP000184383"/>
    </source>
</evidence>
<dbReference type="RefSeq" id="XP_040683851.1">
    <property type="nucleotide sequence ID" value="XM_040831564.1"/>
</dbReference>
<dbReference type="AlphaFoldDB" id="A0A1L9R5J0"/>
<gene>
    <name evidence="2" type="ORF">ASPWEDRAFT_176844</name>
</gene>
<evidence type="ECO:0000256" key="1">
    <source>
        <dbReference type="SAM" id="MobiDB-lite"/>
    </source>
</evidence>